<dbReference type="Proteomes" id="UP001152484">
    <property type="component" value="Unassembled WGS sequence"/>
</dbReference>
<dbReference type="PANTHER" id="PTHR31286">
    <property type="entry name" value="GLYCINE-RICH CELL WALL STRUCTURAL PROTEIN 1.8-LIKE"/>
    <property type="match status" value="1"/>
</dbReference>
<sequence length="161" mass="19398">MFQFYHDGDMIRVIEEGLWIYDQNLIVMSKLKGDLPMFVLLNRAYFWIHGHDILVGYFTLNNTKRISNFVRRFVNVEEYNFYAKWNPFMGIRLNMDFGKPLKRNLFLQKVEGINLCVTFHYEKLPIFCFCVDLLDTPRIITLVKWRDVRGLKTYHWACGLR</sequence>
<evidence type="ECO:0000313" key="3">
    <source>
        <dbReference type="Proteomes" id="UP001152484"/>
    </source>
</evidence>
<dbReference type="Pfam" id="PF14392">
    <property type="entry name" value="zf-CCHC_4"/>
    <property type="match status" value="1"/>
</dbReference>
<dbReference type="EMBL" id="CAMAPE010000009">
    <property type="protein sequence ID" value="CAH9075171.1"/>
    <property type="molecule type" value="Genomic_DNA"/>
</dbReference>
<evidence type="ECO:0000259" key="1">
    <source>
        <dbReference type="Pfam" id="PF14392"/>
    </source>
</evidence>
<proteinExistence type="predicted"/>
<dbReference type="OrthoDB" id="990360at2759"/>
<protein>
    <recommendedName>
        <fullName evidence="1">Zinc knuckle CX2CX4HX4C domain-containing protein</fullName>
    </recommendedName>
</protein>
<evidence type="ECO:0000313" key="2">
    <source>
        <dbReference type="EMBL" id="CAH9075171.1"/>
    </source>
</evidence>
<keyword evidence="3" id="KW-1185">Reference proteome</keyword>
<reference evidence="2" key="1">
    <citation type="submission" date="2022-07" db="EMBL/GenBank/DDBJ databases">
        <authorList>
            <person name="Macas J."/>
            <person name="Novak P."/>
            <person name="Neumann P."/>
        </authorList>
    </citation>
    <scope>NUCLEOTIDE SEQUENCE</scope>
</reference>
<gene>
    <name evidence="2" type="ORF">CEURO_LOCUS5511</name>
</gene>
<feature type="domain" description="Zinc knuckle CX2CX4HX4C" evidence="1">
    <location>
        <begin position="95"/>
        <end position="129"/>
    </location>
</feature>
<dbReference type="PANTHER" id="PTHR31286:SF183">
    <property type="entry name" value="CCHC-TYPE DOMAIN-CONTAINING PROTEIN"/>
    <property type="match status" value="1"/>
</dbReference>
<comment type="caution">
    <text evidence="2">The sequence shown here is derived from an EMBL/GenBank/DDBJ whole genome shotgun (WGS) entry which is preliminary data.</text>
</comment>
<dbReference type="AlphaFoldDB" id="A0A9P0YTZ4"/>
<dbReference type="InterPro" id="IPR025836">
    <property type="entry name" value="Zn_knuckle_CX2CX4HX4C"/>
</dbReference>
<organism evidence="2 3">
    <name type="scientific">Cuscuta europaea</name>
    <name type="common">European dodder</name>
    <dbReference type="NCBI Taxonomy" id="41803"/>
    <lineage>
        <taxon>Eukaryota</taxon>
        <taxon>Viridiplantae</taxon>
        <taxon>Streptophyta</taxon>
        <taxon>Embryophyta</taxon>
        <taxon>Tracheophyta</taxon>
        <taxon>Spermatophyta</taxon>
        <taxon>Magnoliopsida</taxon>
        <taxon>eudicotyledons</taxon>
        <taxon>Gunneridae</taxon>
        <taxon>Pentapetalae</taxon>
        <taxon>asterids</taxon>
        <taxon>lamiids</taxon>
        <taxon>Solanales</taxon>
        <taxon>Convolvulaceae</taxon>
        <taxon>Cuscuteae</taxon>
        <taxon>Cuscuta</taxon>
        <taxon>Cuscuta subgen. Cuscuta</taxon>
    </lineage>
</organism>
<name>A0A9P0YTZ4_CUSEU</name>
<accession>A0A9P0YTZ4</accession>
<dbReference type="InterPro" id="IPR040256">
    <property type="entry name" value="At4g02000-like"/>
</dbReference>